<dbReference type="Proteomes" id="UP000281955">
    <property type="component" value="Unassembled WGS sequence"/>
</dbReference>
<dbReference type="OrthoDB" id="3201966at2"/>
<dbReference type="RefSeq" id="WP_121195009.1">
    <property type="nucleotide sequence ID" value="NZ_RBWV01000016.1"/>
</dbReference>
<dbReference type="SUPFAM" id="SSF55874">
    <property type="entry name" value="ATPase domain of HSP90 chaperone/DNA topoisomerase II/histidine kinase"/>
    <property type="match status" value="1"/>
</dbReference>
<organism evidence="1 2">
    <name type="scientific">Motilibacter peucedani</name>
    <dbReference type="NCBI Taxonomy" id="598650"/>
    <lineage>
        <taxon>Bacteria</taxon>
        <taxon>Bacillati</taxon>
        <taxon>Actinomycetota</taxon>
        <taxon>Actinomycetes</taxon>
        <taxon>Motilibacterales</taxon>
        <taxon>Motilibacteraceae</taxon>
        <taxon>Motilibacter</taxon>
    </lineage>
</organism>
<name>A0A420XK58_9ACTN</name>
<sequence>MTDPFGTAQLRRRVLEAYAASPARLREDANAEEDLVLGGYRDRVVVELAQNAADSAVRAGVPGRLLLSLEDDRLVAANAGAPLDAAGVEALSTLRASSKRSADSAGRFGVGFAAVLAVSDSPAIGSRPTGGVGWSREAAVAALTGLASGLDGSQLRGELDRRGSAVPVLRLPEPRAVEVPEGYDTAVVLPLRAGARELVARLLDEVGPVLLLSLPALREVVVRRDGAERRVVSESALGGVLLSDGDASVRWRVVRRSTGAPADALATRPLEERTRSELTVTWAVPDGSGVALPGVVLAPTPTDEPLGLPAVLVATLPLEPTRRRAVPGPLLSAVARLAGEAYVELLEQLAAEDPARALAALPGPLAAGEVDALVRATIAELLPRAAVVPGADGGLVAPERAVLVDGASPSLAALLADELDGVAAPVAARSAGLLERLGARRLALADAVDSLAGRSREPAQWQALYAALADAPLDALGALPVPLADGRVVRGARGTVLVRSGNPVDPRAFEVLGVRVVDPAAAHPLLERLGAVPATPAALLEGPEVRGALDASESMDDDEALEVSRAVLALVEADPSAARSADLSGLLLPDDEGELAPAHELLLPGGALAAVADPDAFGVVDADLVERWGADVLRAVGVADGFAVVTLTEVALDPDELDALEIDGLGDWVMDVAPPHGGLPWFVPELEVVRDLDAVADDRWPDALALLGQPPARAAVVEQVRVVSPSGDASLVPSYAAWWLRRRARVSGWRLTEFALGSDSLLLRLFSPLPVPLDPELATAMGVRSSLDAVLSDADGVASLLDRLAADECTIDRRELTQVYSALARSAVETSGGLPDAVRVPDGATGTRLVDADDAVVLDAPDLLPLLERYAVVPLARDLAVPLAELLRLPLASEIVDVGAPGGGVLRTVPELVGLVLPTAPRDWVEHDEISVGAAELSWRVVDGEVHASTLDGLAKGLAWAAGRWELRGLVGRLLADPSPAAVEALLAEHDLDG</sequence>
<dbReference type="EMBL" id="RBWV01000016">
    <property type="protein sequence ID" value="RKS68524.1"/>
    <property type="molecule type" value="Genomic_DNA"/>
</dbReference>
<dbReference type="InterPro" id="IPR036890">
    <property type="entry name" value="HATPase_C_sf"/>
</dbReference>
<accession>A0A420XK58</accession>
<reference evidence="1 2" key="1">
    <citation type="submission" date="2018-10" db="EMBL/GenBank/DDBJ databases">
        <title>Genomic Encyclopedia of Archaeal and Bacterial Type Strains, Phase II (KMG-II): from individual species to whole genera.</title>
        <authorList>
            <person name="Goeker M."/>
        </authorList>
    </citation>
    <scope>NUCLEOTIDE SEQUENCE [LARGE SCALE GENOMIC DNA]</scope>
    <source>
        <strain evidence="1 2">RP-AC37</strain>
    </source>
</reference>
<evidence type="ECO:0000313" key="2">
    <source>
        <dbReference type="Proteomes" id="UP000281955"/>
    </source>
</evidence>
<dbReference type="InParanoid" id="A0A420XK58"/>
<evidence type="ECO:0000313" key="1">
    <source>
        <dbReference type="EMBL" id="RKS68524.1"/>
    </source>
</evidence>
<comment type="caution">
    <text evidence="1">The sequence shown here is derived from an EMBL/GenBank/DDBJ whole genome shotgun (WGS) entry which is preliminary data.</text>
</comment>
<dbReference type="NCBIfam" id="NF047352">
    <property type="entry name" value="P_loop_sacsin"/>
    <property type="match status" value="1"/>
</dbReference>
<proteinExistence type="predicted"/>
<dbReference type="AlphaFoldDB" id="A0A420XK58"/>
<evidence type="ECO:0008006" key="3">
    <source>
        <dbReference type="Google" id="ProtNLM"/>
    </source>
</evidence>
<gene>
    <name evidence="1" type="ORF">CLV35_3652</name>
</gene>
<protein>
    <recommendedName>
        <fullName evidence="3">Molecular chaperone Hsp90</fullName>
    </recommendedName>
</protein>
<keyword evidence="2" id="KW-1185">Reference proteome</keyword>